<feature type="compositionally biased region" description="Polar residues" evidence="1">
    <location>
        <begin position="16"/>
        <end position="26"/>
    </location>
</feature>
<proteinExistence type="predicted"/>
<organism evidence="2 3">
    <name type="scientific">Thalassolituus maritimus</name>
    <dbReference type="NCBI Taxonomy" id="484498"/>
    <lineage>
        <taxon>Bacteria</taxon>
        <taxon>Pseudomonadati</taxon>
        <taxon>Pseudomonadota</taxon>
        <taxon>Gammaproteobacteria</taxon>
        <taxon>Oceanospirillales</taxon>
        <taxon>Oceanospirillaceae</taxon>
        <taxon>Thalassolituus</taxon>
    </lineage>
</organism>
<sequence>MLSRPLAPDEIEDKSTQTIESPNGLQTLPDLSGEAVIKKIRKYRGCND</sequence>
<gene>
    <name evidence="2" type="ORF">NBRC116585_28830</name>
</gene>
<protein>
    <submittedName>
        <fullName evidence="2">Uncharacterized protein</fullName>
    </submittedName>
</protein>
<reference evidence="2 3" key="1">
    <citation type="submission" date="2024-04" db="EMBL/GenBank/DDBJ databases">
        <title>Draft genome sequence of Thalassolituus maritimus NBRC 116585.</title>
        <authorList>
            <person name="Miyakawa T."/>
            <person name="Kusuya Y."/>
            <person name="Miura T."/>
        </authorList>
    </citation>
    <scope>NUCLEOTIDE SEQUENCE [LARGE SCALE GENOMIC DNA]</scope>
    <source>
        <strain evidence="2 3">5NW40-0001</strain>
    </source>
</reference>
<name>A0ABQ0A310_9GAMM</name>
<evidence type="ECO:0000256" key="1">
    <source>
        <dbReference type="SAM" id="MobiDB-lite"/>
    </source>
</evidence>
<dbReference type="EMBL" id="BAABWH010000010">
    <property type="protein sequence ID" value="GAA6146764.1"/>
    <property type="molecule type" value="Genomic_DNA"/>
</dbReference>
<feature type="region of interest" description="Disordered" evidence="1">
    <location>
        <begin position="1"/>
        <end position="30"/>
    </location>
</feature>
<evidence type="ECO:0000313" key="2">
    <source>
        <dbReference type="EMBL" id="GAA6146764.1"/>
    </source>
</evidence>
<keyword evidence="3" id="KW-1185">Reference proteome</keyword>
<evidence type="ECO:0000313" key="3">
    <source>
        <dbReference type="Proteomes" id="UP001481413"/>
    </source>
</evidence>
<accession>A0ABQ0A310</accession>
<dbReference type="Proteomes" id="UP001481413">
    <property type="component" value="Unassembled WGS sequence"/>
</dbReference>
<comment type="caution">
    <text evidence="2">The sequence shown here is derived from an EMBL/GenBank/DDBJ whole genome shotgun (WGS) entry which is preliminary data.</text>
</comment>